<dbReference type="OrthoDB" id="7189469at2"/>
<dbReference type="STRING" id="1670800.BSQ44_11420"/>
<gene>
    <name evidence="2" type="ORF">BSQ44_11420</name>
</gene>
<feature type="compositionally biased region" description="Low complexity" evidence="1">
    <location>
        <begin position="87"/>
        <end position="107"/>
    </location>
</feature>
<dbReference type="Proteomes" id="UP000182840">
    <property type="component" value="Chromosome"/>
</dbReference>
<organism evidence="2 3">
    <name type="scientific">Aquibium oceanicum</name>
    <dbReference type="NCBI Taxonomy" id="1670800"/>
    <lineage>
        <taxon>Bacteria</taxon>
        <taxon>Pseudomonadati</taxon>
        <taxon>Pseudomonadota</taxon>
        <taxon>Alphaproteobacteria</taxon>
        <taxon>Hyphomicrobiales</taxon>
        <taxon>Phyllobacteriaceae</taxon>
        <taxon>Aquibium</taxon>
    </lineage>
</organism>
<dbReference type="AlphaFoldDB" id="A0A1L3SYW6"/>
<dbReference type="KEGG" id="meso:BSQ44_11420"/>
<evidence type="ECO:0000256" key="1">
    <source>
        <dbReference type="SAM" id="MobiDB-lite"/>
    </source>
</evidence>
<sequence length="241" mass="26124">MPQTGGAQREPSMEEILASIRRIIEDSDQVRKPEPESAPFVAQSAPRKSEVEAFRREFDVPAASNGSDTAVPEVKAPEAEMRELPERAQPVEPEAEAAPETSATAEEPATEETANDESEAFADEPAIDLADDLLGTMTEEDEVHVPAAANSDAAAPSAAVSHSAEQQLVDKPSIISEHTGRQVAAAFGELSQAFMASRQRSFDDMAAEMMRPMLQDWLDNNLPTIVEKLVREEIERVARGS</sequence>
<evidence type="ECO:0000313" key="2">
    <source>
        <dbReference type="EMBL" id="APH74551.1"/>
    </source>
</evidence>
<evidence type="ECO:0000313" key="3">
    <source>
        <dbReference type="Proteomes" id="UP000182840"/>
    </source>
</evidence>
<evidence type="ECO:0008006" key="4">
    <source>
        <dbReference type="Google" id="ProtNLM"/>
    </source>
</evidence>
<feature type="compositionally biased region" description="Basic and acidic residues" evidence="1">
    <location>
        <begin position="47"/>
        <end position="59"/>
    </location>
</feature>
<protein>
    <recommendedName>
        <fullName evidence="4">DUF2497 domain-containing protein</fullName>
    </recommendedName>
</protein>
<dbReference type="Pfam" id="PF10691">
    <property type="entry name" value="DUF2497"/>
    <property type="match status" value="1"/>
</dbReference>
<feature type="compositionally biased region" description="Basic and acidic residues" evidence="1">
    <location>
        <begin position="75"/>
        <end position="86"/>
    </location>
</feature>
<feature type="region of interest" description="Disordered" evidence="1">
    <location>
        <begin position="27"/>
        <end position="136"/>
    </location>
</feature>
<name>A0A1L3SYW6_9HYPH</name>
<proteinExistence type="predicted"/>
<feature type="compositionally biased region" description="Acidic residues" evidence="1">
    <location>
        <begin position="108"/>
        <end position="131"/>
    </location>
</feature>
<dbReference type="EMBL" id="CP018171">
    <property type="protein sequence ID" value="APH74551.1"/>
    <property type="molecule type" value="Genomic_DNA"/>
</dbReference>
<accession>A0A1L3SYW6</accession>
<dbReference type="InterPro" id="IPR019632">
    <property type="entry name" value="DUF2497"/>
</dbReference>
<reference evidence="3" key="1">
    <citation type="submission" date="2016-11" db="EMBL/GenBank/DDBJ databases">
        <title>Mesorhizobium oceanicum sp. nov., isolated from deep seawater in South China Sea.</title>
        <authorList>
            <person name="Fu G.-Y."/>
        </authorList>
    </citation>
    <scope>NUCLEOTIDE SEQUENCE [LARGE SCALE GENOMIC DNA]</scope>
    <source>
        <strain evidence="3">B7</strain>
    </source>
</reference>
<keyword evidence="3" id="KW-1185">Reference proteome</keyword>